<proteinExistence type="inferred from homology"/>
<keyword evidence="2" id="KW-0808">Transferase</keyword>
<protein>
    <recommendedName>
        <fullName evidence="8">GHMP kinase N-terminal domain-containing protein</fullName>
    </recommendedName>
</protein>
<dbReference type="GO" id="GO:0016114">
    <property type="term" value="P:terpenoid biosynthetic process"/>
    <property type="evidence" value="ECO:0007669"/>
    <property type="project" value="InterPro"/>
</dbReference>
<dbReference type="PANTHER" id="PTHR43527:SF2">
    <property type="entry name" value="4-DIPHOSPHOCYTIDYL-2-C-METHYL-D-ERYTHRITOL KINASE, CHLOROPLASTIC"/>
    <property type="match status" value="1"/>
</dbReference>
<dbReference type="OrthoDB" id="3191556at2759"/>
<dbReference type="HAMAP" id="MF_00061">
    <property type="entry name" value="IspE"/>
    <property type="match status" value="1"/>
</dbReference>
<dbReference type="SUPFAM" id="SSF54211">
    <property type="entry name" value="Ribosomal protein S5 domain 2-like"/>
    <property type="match status" value="1"/>
</dbReference>
<dbReference type="eggNOG" id="ENOG502QT9C">
    <property type="taxonomic scope" value="Eukaryota"/>
</dbReference>
<dbReference type="AlphaFoldDB" id="F0YE69"/>
<dbReference type="RefSeq" id="XP_009038798.1">
    <property type="nucleotide sequence ID" value="XM_009040550.1"/>
</dbReference>
<dbReference type="Pfam" id="PF00288">
    <property type="entry name" value="GHMP_kinases_N"/>
    <property type="match status" value="1"/>
</dbReference>
<keyword evidence="10" id="KW-1185">Reference proteome</keyword>
<name>F0YE69_AURAN</name>
<dbReference type="InterPro" id="IPR006204">
    <property type="entry name" value="GHMP_kinase_N_dom"/>
</dbReference>
<feature type="domain" description="GHMP kinase N-terminal" evidence="8">
    <location>
        <begin position="104"/>
        <end position="180"/>
    </location>
</feature>
<evidence type="ECO:0000313" key="9">
    <source>
        <dbReference type="EMBL" id="EGB06626.1"/>
    </source>
</evidence>
<dbReference type="Gene3D" id="3.30.230.10">
    <property type="match status" value="1"/>
</dbReference>
<dbReference type="InterPro" id="IPR020568">
    <property type="entry name" value="Ribosomal_Su5_D2-typ_SF"/>
</dbReference>
<evidence type="ECO:0000256" key="1">
    <source>
        <dbReference type="ARBA" id="ARBA00004474"/>
    </source>
</evidence>
<sequence>MWAHAVLLAASLRCASSLVAPSPRPAPRTAVSAGGAWDLELFSPAKVNLFLRILRKRDDGFHDLASLFQAVDLGDTLAFEVLGDGAKADALECDAPGCPLDASNLVLRAIALLRARLEHRAAVPFLRVRLDKRTPIQAGLGGGSSNAATALYAANELAGRPASAAELVEWSGELGSDITFFLGPTGSCYCTGRGEVLEPVDALPARDLVVLRAEWSAFKNVLQDMKLSGVTLDEGYATLLASNGMPNSKLLAAISLAIVLSTVCCERGFSTMAWVKSKLRNRMSIIMLDALMMIILNGPDMSDAAAVDDLIEKAYDFWAKQAKRTPSRSHPGVARPRKKTAVAQPVHDVLAAVDREAALEARRSEFADCEECHFDPDDGDTGDEGAPSESTGPTITGDDLVQAVGIFPGLEGYEALPKPSGTSEDWKKELKTFKWRGLLLAHVFEGGWATGKYVKKATRRESPNSEVGFYVFYYADVGQYLAHNLGLEEHGDTRSWLILKQAELARLA</sequence>
<keyword evidence="3" id="KW-0547">Nucleotide-binding</keyword>
<evidence type="ECO:0000256" key="3">
    <source>
        <dbReference type="ARBA" id="ARBA00022741"/>
    </source>
</evidence>
<dbReference type="InterPro" id="IPR012337">
    <property type="entry name" value="RNaseH-like_sf"/>
</dbReference>
<dbReference type="KEGG" id="aaf:AURANDRAFT_65516"/>
<evidence type="ECO:0000256" key="2">
    <source>
        <dbReference type="ARBA" id="ARBA00022679"/>
    </source>
</evidence>
<evidence type="ECO:0000256" key="6">
    <source>
        <dbReference type="SAM" id="MobiDB-lite"/>
    </source>
</evidence>
<dbReference type="InParanoid" id="F0YE69"/>
<comment type="subcellular location">
    <subcellularLocation>
        <location evidence="1">Plastid</location>
    </subcellularLocation>
</comment>
<dbReference type="GO" id="GO:0050515">
    <property type="term" value="F:4-(cytidine 5'-diphospho)-2-C-methyl-D-erythritol kinase activity"/>
    <property type="evidence" value="ECO:0007669"/>
    <property type="project" value="InterPro"/>
</dbReference>
<evidence type="ECO:0000256" key="7">
    <source>
        <dbReference type="SAM" id="SignalP"/>
    </source>
</evidence>
<dbReference type="GO" id="GO:0005524">
    <property type="term" value="F:ATP binding"/>
    <property type="evidence" value="ECO:0007669"/>
    <property type="project" value="UniProtKB-KW"/>
</dbReference>
<dbReference type="SUPFAM" id="SSF53098">
    <property type="entry name" value="Ribonuclease H-like"/>
    <property type="match status" value="1"/>
</dbReference>
<dbReference type="InterPro" id="IPR014721">
    <property type="entry name" value="Ribsml_uS5_D2-typ_fold_subgr"/>
</dbReference>
<reference evidence="9 10" key="1">
    <citation type="journal article" date="2011" name="Proc. Natl. Acad. Sci. U.S.A.">
        <title>Niche of harmful alga Aureococcus anophagefferens revealed through ecogenomics.</title>
        <authorList>
            <person name="Gobler C.J."/>
            <person name="Berry D.L."/>
            <person name="Dyhrman S.T."/>
            <person name="Wilhelm S.W."/>
            <person name="Salamov A."/>
            <person name="Lobanov A.V."/>
            <person name="Zhang Y."/>
            <person name="Collier J.L."/>
            <person name="Wurch L.L."/>
            <person name="Kustka A.B."/>
            <person name="Dill B.D."/>
            <person name="Shah M."/>
            <person name="VerBerkmoes N.C."/>
            <person name="Kuo A."/>
            <person name="Terry A."/>
            <person name="Pangilinan J."/>
            <person name="Lindquist E.A."/>
            <person name="Lucas S."/>
            <person name="Paulsen I.T."/>
            <person name="Hattenrath-Lehmann T.K."/>
            <person name="Talmage S.C."/>
            <person name="Walker E.A."/>
            <person name="Koch F."/>
            <person name="Burson A.M."/>
            <person name="Marcoval M.A."/>
            <person name="Tang Y.Z."/>
            <person name="Lecleir G.R."/>
            <person name="Coyne K.J."/>
            <person name="Berg G.M."/>
            <person name="Bertrand E.M."/>
            <person name="Saito M.A."/>
            <person name="Gladyshev V.N."/>
            <person name="Grigoriev I.V."/>
        </authorList>
    </citation>
    <scope>NUCLEOTIDE SEQUENCE [LARGE SCALE GENOMIC DNA]</scope>
    <source>
        <strain evidence="10">CCMP 1984</strain>
    </source>
</reference>
<feature type="chain" id="PRO_5003261602" description="GHMP kinase N-terminal domain-containing protein" evidence="7">
    <location>
        <begin position="18"/>
        <end position="508"/>
    </location>
</feature>
<evidence type="ECO:0000256" key="5">
    <source>
        <dbReference type="ARBA" id="ARBA00022840"/>
    </source>
</evidence>
<dbReference type="GeneID" id="20225373"/>
<evidence type="ECO:0000259" key="8">
    <source>
        <dbReference type="Pfam" id="PF00288"/>
    </source>
</evidence>
<accession>F0YE69</accession>
<feature type="signal peptide" evidence="7">
    <location>
        <begin position="1"/>
        <end position="17"/>
    </location>
</feature>
<dbReference type="PANTHER" id="PTHR43527">
    <property type="entry name" value="4-DIPHOSPHOCYTIDYL-2-C-METHYL-D-ERYTHRITOL KINASE, CHLOROPLASTIC"/>
    <property type="match status" value="1"/>
</dbReference>
<dbReference type="EMBL" id="GL833134">
    <property type="protein sequence ID" value="EGB06626.1"/>
    <property type="molecule type" value="Genomic_DNA"/>
</dbReference>
<organism evidence="10">
    <name type="scientific">Aureococcus anophagefferens</name>
    <name type="common">Harmful bloom alga</name>
    <dbReference type="NCBI Taxonomy" id="44056"/>
    <lineage>
        <taxon>Eukaryota</taxon>
        <taxon>Sar</taxon>
        <taxon>Stramenopiles</taxon>
        <taxon>Ochrophyta</taxon>
        <taxon>Pelagophyceae</taxon>
        <taxon>Pelagomonadales</taxon>
        <taxon>Pelagomonadaceae</taxon>
        <taxon>Aureococcus</taxon>
    </lineage>
</organism>
<feature type="region of interest" description="Disordered" evidence="6">
    <location>
        <begin position="370"/>
        <end position="397"/>
    </location>
</feature>
<dbReference type="Proteomes" id="UP000002729">
    <property type="component" value="Unassembled WGS sequence"/>
</dbReference>
<dbReference type="GO" id="GO:0009536">
    <property type="term" value="C:plastid"/>
    <property type="evidence" value="ECO:0007669"/>
    <property type="project" value="UniProtKB-SubCell"/>
</dbReference>
<evidence type="ECO:0000313" key="10">
    <source>
        <dbReference type="Proteomes" id="UP000002729"/>
    </source>
</evidence>
<keyword evidence="5" id="KW-0067">ATP-binding</keyword>
<dbReference type="NCBIfam" id="TIGR00154">
    <property type="entry name" value="ispE"/>
    <property type="match status" value="1"/>
</dbReference>
<gene>
    <name evidence="9" type="ORF">AURANDRAFT_65516</name>
</gene>
<keyword evidence="7" id="KW-0732">Signal</keyword>
<dbReference type="InterPro" id="IPR004424">
    <property type="entry name" value="IspE"/>
</dbReference>
<evidence type="ECO:0000256" key="4">
    <source>
        <dbReference type="ARBA" id="ARBA00022777"/>
    </source>
</evidence>
<keyword evidence="4" id="KW-0418">Kinase</keyword>